<dbReference type="GO" id="GO:0019878">
    <property type="term" value="P:lysine biosynthetic process via aminoadipic acid"/>
    <property type="evidence" value="ECO:0007669"/>
    <property type="project" value="TreeGrafter"/>
</dbReference>
<dbReference type="PANTHER" id="PTHR42790">
    <property type="entry name" value="AMINOTRANSFERASE"/>
    <property type="match status" value="1"/>
</dbReference>
<dbReference type="GO" id="GO:0047536">
    <property type="term" value="F:2-aminoadipate transaminase activity"/>
    <property type="evidence" value="ECO:0007669"/>
    <property type="project" value="TreeGrafter"/>
</dbReference>
<reference evidence="7 8" key="1">
    <citation type="journal article" date="2016" name="Fungal Biol.">
        <title>The genome of Xylona heveae provides a window into fungal endophytism.</title>
        <authorList>
            <person name="Gazis R."/>
            <person name="Kuo A."/>
            <person name="Riley R."/>
            <person name="LaButti K."/>
            <person name="Lipzen A."/>
            <person name="Lin J."/>
            <person name="Amirebrahimi M."/>
            <person name="Hesse C.N."/>
            <person name="Spatafora J.W."/>
            <person name="Henrissat B."/>
            <person name="Hainaut M."/>
            <person name="Grigoriev I.V."/>
            <person name="Hibbett D.S."/>
        </authorList>
    </citation>
    <scope>NUCLEOTIDE SEQUENCE [LARGE SCALE GENOMIC DNA]</scope>
    <source>
        <strain evidence="7 8">TC161</strain>
    </source>
</reference>
<dbReference type="GO" id="GO:0009074">
    <property type="term" value="P:aromatic amino acid family catabolic process"/>
    <property type="evidence" value="ECO:0007669"/>
    <property type="project" value="TreeGrafter"/>
</dbReference>
<protein>
    <submittedName>
        <fullName evidence="7">Aromatic aminoacid transaminase</fullName>
    </submittedName>
</protein>
<keyword evidence="5" id="KW-0663">Pyridoxal phosphate</keyword>
<evidence type="ECO:0000256" key="1">
    <source>
        <dbReference type="ARBA" id="ARBA00001933"/>
    </source>
</evidence>
<sequence>MPRLGTGDVESLRAHSVPIPSNIDPCASSDWFKSAHAKSRPTSKDLSHHFSIESRSLVGSAIKAFANQHKTSKIIALGEGRPVPEYYPWEHLSFRGISSSLNNIEAGSKDEGALQSVAKQGDSYNISSALNYGHAVGSSYLVRFLTEHVEMVHDPPYADWKVCLSCGSTSALELALRIFCNRGDTVLTEQYTYSTAIEAATLVGLRVQGVSMDPEGLRPDCLDEILRTWDPSRGPKPRLLYSIPTGQNPTGTTQSAGRRQAIYQLAEEHDLIIVEDDPYYYLQLGPYLDRPSTRDNTEELKLDETFINPSQVPSYLSIDRSGRVVRLDSTSKILAPGLRTGWVTASSAIIEKFVCYNDVCVGGVNGPSQLMLWTLLDRSWGHSGFLTWLENLSKDYCSRRNIILQACDRYFPKDICHWTPPEFGMFLWINLDLAKHPVHRSATSLGGDHSQQAEIEERIQSNALKNGVKVAKGSLFSADRRYDGKLQFRITYAAASKGDLDEGVRGLSNAIRKEFSLSPI</sequence>
<name>A0A164ZGT4_XYLHT</name>
<dbReference type="Gene3D" id="3.40.640.10">
    <property type="entry name" value="Type I PLP-dependent aspartate aminotransferase-like (Major domain)"/>
    <property type="match status" value="1"/>
</dbReference>
<dbReference type="InterPro" id="IPR015421">
    <property type="entry name" value="PyrdxlP-dep_Trfase_major"/>
</dbReference>
<dbReference type="InParanoid" id="A0A164ZGT4"/>
<dbReference type="FunCoup" id="A0A164ZGT4">
    <property type="interactions" value="260"/>
</dbReference>
<dbReference type="AlphaFoldDB" id="A0A164ZGT4"/>
<organism evidence="7 8">
    <name type="scientific">Xylona heveae (strain CBS 132557 / TC161)</name>
    <dbReference type="NCBI Taxonomy" id="1328760"/>
    <lineage>
        <taxon>Eukaryota</taxon>
        <taxon>Fungi</taxon>
        <taxon>Dikarya</taxon>
        <taxon>Ascomycota</taxon>
        <taxon>Pezizomycotina</taxon>
        <taxon>Xylonomycetes</taxon>
        <taxon>Xylonales</taxon>
        <taxon>Xylonaceae</taxon>
        <taxon>Xylona</taxon>
    </lineage>
</organism>
<dbReference type="CDD" id="cd00609">
    <property type="entry name" value="AAT_like"/>
    <property type="match status" value="1"/>
</dbReference>
<gene>
    <name evidence="7" type="ORF">L228DRAFT_251177</name>
</gene>
<dbReference type="SMR" id="A0A164ZGT4"/>
<dbReference type="InterPro" id="IPR050859">
    <property type="entry name" value="Class-I_PLP-dep_aminotransf"/>
</dbReference>
<dbReference type="STRING" id="1328760.A0A164ZGT4"/>
<evidence type="ECO:0000313" key="7">
    <source>
        <dbReference type="EMBL" id="KZF19087.1"/>
    </source>
</evidence>
<dbReference type="PANTHER" id="PTHR42790:SF21">
    <property type="entry name" value="AROMATIC_AMINOADIPATE AMINOTRANSFERASE 1"/>
    <property type="match status" value="1"/>
</dbReference>
<proteinExistence type="inferred from homology"/>
<keyword evidence="3" id="KW-0032">Aminotransferase</keyword>
<keyword evidence="4" id="KW-0808">Transferase</keyword>
<dbReference type="GO" id="GO:0030170">
    <property type="term" value="F:pyridoxal phosphate binding"/>
    <property type="evidence" value="ECO:0007669"/>
    <property type="project" value="InterPro"/>
</dbReference>
<dbReference type="Pfam" id="PF00155">
    <property type="entry name" value="Aminotran_1_2"/>
    <property type="match status" value="1"/>
</dbReference>
<dbReference type="Proteomes" id="UP000076632">
    <property type="component" value="Unassembled WGS sequence"/>
</dbReference>
<dbReference type="GO" id="GO:0006571">
    <property type="term" value="P:tyrosine biosynthetic process"/>
    <property type="evidence" value="ECO:0007669"/>
    <property type="project" value="TreeGrafter"/>
</dbReference>
<comment type="cofactor">
    <cofactor evidence="1">
        <name>pyridoxal 5'-phosphate</name>
        <dbReference type="ChEBI" id="CHEBI:597326"/>
    </cofactor>
</comment>
<dbReference type="InterPro" id="IPR015424">
    <property type="entry name" value="PyrdxlP-dep_Trfase"/>
</dbReference>
<dbReference type="RefSeq" id="XP_018184642.1">
    <property type="nucleotide sequence ID" value="XM_018333500.1"/>
</dbReference>
<evidence type="ECO:0000313" key="8">
    <source>
        <dbReference type="Proteomes" id="UP000076632"/>
    </source>
</evidence>
<dbReference type="InterPro" id="IPR004839">
    <property type="entry name" value="Aminotransferase_I/II_large"/>
</dbReference>
<accession>A0A164ZGT4</accession>
<dbReference type="OrthoDB" id="691673at2759"/>
<evidence type="ECO:0000256" key="2">
    <source>
        <dbReference type="ARBA" id="ARBA00007441"/>
    </source>
</evidence>
<dbReference type="GeneID" id="28898637"/>
<dbReference type="GO" id="GO:0008793">
    <property type="term" value="F:aromatic-amino-acid transaminase activity"/>
    <property type="evidence" value="ECO:0007669"/>
    <property type="project" value="TreeGrafter"/>
</dbReference>
<feature type="domain" description="Aminotransferase class I/classII large" evidence="6">
    <location>
        <begin position="113"/>
        <end position="505"/>
    </location>
</feature>
<dbReference type="EMBL" id="KV407467">
    <property type="protein sequence ID" value="KZF19087.1"/>
    <property type="molecule type" value="Genomic_DNA"/>
</dbReference>
<evidence type="ECO:0000256" key="5">
    <source>
        <dbReference type="ARBA" id="ARBA00022898"/>
    </source>
</evidence>
<dbReference type="SUPFAM" id="SSF53383">
    <property type="entry name" value="PLP-dependent transferases"/>
    <property type="match status" value="1"/>
</dbReference>
<dbReference type="OMA" id="PYFFLRL"/>
<evidence type="ECO:0000259" key="6">
    <source>
        <dbReference type="Pfam" id="PF00155"/>
    </source>
</evidence>
<evidence type="ECO:0000256" key="3">
    <source>
        <dbReference type="ARBA" id="ARBA00022576"/>
    </source>
</evidence>
<keyword evidence="8" id="KW-1185">Reference proteome</keyword>
<comment type="similarity">
    <text evidence="2">Belongs to the class-I pyridoxal-phosphate-dependent aminotransferase family.</text>
</comment>
<evidence type="ECO:0000256" key="4">
    <source>
        <dbReference type="ARBA" id="ARBA00022679"/>
    </source>
</evidence>